<protein>
    <submittedName>
        <fullName evidence="2">Lysophospholipase, alpha-beta hydrolase superfamily</fullName>
    </submittedName>
</protein>
<feature type="domain" description="Peptidase S9 prolyl oligopeptidase catalytic" evidence="1">
    <location>
        <begin position="85"/>
        <end position="252"/>
    </location>
</feature>
<dbReference type="OrthoDB" id="9808543at2"/>
<organism evidence="2 3">
    <name type="scientific">Wenyingzhuangia marina</name>
    <dbReference type="NCBI Taxonomy" id="1195760"/>
    <lineage>
        <taxon>Bacteria</taxon>
        <taxon>Pseudomonadati</taxon>
        <taxon>Bacteroidota</taxon>
        <taxon>Flavobacteriia</taxon>
        <taxon>Flavobacteriales</taxon>
        <taxon>Flavobacteriaceae</taxon>
        <taxon>Wenyingzhuangia</taxon>
    </lineage>
</organism>
<dbReference type="Proteomes" id="UP000184109">
    <property type="component" value="Unassembled WGS sequence"/>
</dbReference>
<evidence type="ECO:0000313" key="2">
    <source>
        <dbReference type="EMBL" id="SHH45428.1"/>
    </source>
</evidence>
<dbReference type="STRING" id="1195760.SAMN05444281_0681"/>
<keyword evidence="3" id="KW-1185">Reference proteome</keyword>
<dbReference type="GO" id="GO:0008236">
    <property type="term" value="F:serine-type peptidase activity"/>
    <property type="evidence" value="ECO:0007669"/>
    <property type="project" value="InterPro"/>
</dbReference>
<accession>A0A1M5T3Z4</accession>
<sequence>MVQKNIQISGKHQKPILTDLHYTKNKVQKPVVIFCHGYKGYKDWGAWNLMATEFAKQGFFFAKFSFSHNGGTVEQPIDFPDLKAFGQNTLTKELDDLQSVLDEITNNPSFSDEIDFDNITLIGHSRGGGIVTLKANEDHRVKNVISWAGVSDFEMRFPTGAKLFWWKLRGVAYIKNARTKQKMPHYISFYNDFIQNKERLNVKNAVENLKANHLLVHGTADVVVKPIESKNVKKWNPKCELIWIENMNHALGSSQPYTEKEMPKDLQQVVQKSIDFINEQS</sequence>
<dbReference type="InterPro" id="IPR001375">
    <property type="entry name" value="Peptidase_S9_cat"/>
</dbReference>
<evidence type="ECO:0000313" key="3">
    <source>
        <dbReference type="Proteomes" id="UP000184109"/>
    </source>
</evidence>
<dbReference type="RefSeq" id="WP_073118252.1">
    <property type="nucleotide sequence ID" value="NZ_BMEN01000001.1"/>
</dbReference>
<dbReference type="Pfam" id="PF00326">
    <property type="entry name" value="Peptidase_S9"/>
    <property type="match status" value="1"/>
</dbReference>
<dbReference type="PANTHER" id="PTHR42886">
    <property type="entry name" value="RE40534P-RELATED"/>
    <property type="match status" value="1"/>
</dbReference>
<dbReference type="SUPFAM" id="SSF53474">
    <property type="entry name" value="alpha/beta-Hydrolases"/>
    <property type="match status" value="1"/>
</dbReference>
<reference evidence="3" key="1">
    <citation type="submission" date="2016-11" db="EMBL/GenBank/DDBJ databases">
        <authorList>
            <person name="Varghese N."/>
            <person name="Submissions S."/>
        </authorList>
    </citation>
    <scope>NUCLEOTIDE SEQUENCE [LARGE SCALE GENOMIC DNA]</scope>
    <source>
        <strain evidence="3">DSM 100572</strain>
    </source>
</reference>
<dbReference type="Gene3D" id="3.40.50.1820">
    <property type="entry name" value="alpha/beta hydrolase"/>
    <property type="match status" value="1"/>
</dbReference>
<keyword evidence="2" id="KW-0378">Hydrolase</keyword>
<name>A0A1M5T3Z4_9FLAO</name>
<dbReference type="AlphaFoldDB" id="A0A1M5T3Z4"/>
<gene>
    <name evidence="2" type="ORF">SAMN05444281_0681</name>
</gene>
<dbReference type="InterPro" id="IPR029058">
    <property type="entry name" value="AB_hydrolase_fold"/>
</dbReference>
<dbReference type="EMBL" id="FQXQ01000001">
    <property type="protein sequence ID" value="SHH45428.1"/>
    <property type="molecule type" value="Genomic_DNA"/>
</dbReference>
<proteinExistence type="predicted"/>
<evidence type="ECO:0000259" key="1">
    <source>
        <dbReference type="Pfam" id="PF00326"/>
    </source>
</evidence>
<dbReference type="GO" id="GO:0006508">
    <property type="term" value="P:proteolysis"/>
    <property type="evidence" value="ECO:0007669"/>
    <property type="project" value="InterPro"/>
</dbReference>
<dbReference type="PANTHER" id="PTHR42886:SF29">
    <property type="entry name" value="PUMMELIG, ISOFORM A"/>
    <property type="match status" value="1"/>
</dbReference>